<dbReference type="HOGENOM" id="CLU_013325_10_4_7"/>
<evidence type="ECO:0000313" key="3">
    <source>
        <dbReference type="Proteomes" id="UP000011724"/>
    </source>
</evidence>
<dbReference type="GO" id="GO:0061504">
    <property type="term" value="P:cyclic threonylcarbamoyladenosine biosynthetic process"/>
    <property type="evidence" value="ECO:0007669"/>
    <property type="project" value="TreeGrafter"/>
</dbReference>
<dbReference type="PANTHER" id="PTHR43267:SF3">
    <property type="entry name" value="THIF PROTEIN"/>
    <property type="match status" value="1"/>
</dbReference>
<protein>
    <submittedName>
        <fullName evidence="2">Thiamine biosynthesis protein ThiF</fullName>
    </submittedName>
</protein>
<dbReference type="eggNOG" id="COG0476">
    <property type="taxonomic scope" value="Bacteria"/>
</dbReference>
<dbReference type="InterPro" id="IPR012729">
    <property type="entry name" value="ThiF_fam2"/>
</dbReference>
<dbReference type="EMBL" id="FO203427">
    <property type="protein sequence ID" value="CCH48065.1"/>
    <property type="molecule type" value="Genomic_DNA"/>
</dbReference>
<dbReference type="SUPFAM" id="SSF69572">
    <property type="entry name" value="Activating enzymes of the ubiquitin-like proteins"/>
    <property type="match status" value="1"/>
</dbReference>
<dbReference type="InterPro" id="IPR045886">
    <property type="entry name" value="ThiF/MoeB/HesA"/>
</dbReference>
<accession>M1WLL4</accession>
<dbReference type="Proteomes" id="UP000011724">
    <property type="component" value="Chromosome"/>
</dbReference>
<dbReference type="AlphaFoldDB" id="M1WLL4"/>
<dbReference type="NCBIfam" id="TIGR02354">
    <property type="entry name" value="thiF_fam2"/>
    <property type="match status" value="1"/>
</dbReference>
<dbReference type="RefSeq" id="WP_015414118.1">
    <property type="nucleotide sequence ID" value="NC_020409.1"/>
</dbReference>
<organism evidence="2 3">
    <name type="scientific">Pseudodesulfovibrio piezophilus (strain DSM 21447 / JCM 15486 / C1TLV30)</name>
    <name type="common">Desulfovibrio piezophilus</name>
    <dbReference type="NCBI Taxonomy" id="1322246"/>
    <lineage>
        <taxon>Bacteria</taxon>
        <taxon>Pseudomonadati</taxon>
        <taxon>Thermodesulfobacteriota</taxon>
        <taxon>Desulfovibrionia</taxon>
        <taxon>Desulfovibrionales</taxon>
        <taxon>Desulfovibrionaceae</taxon>
    </lineage>
</organism>
<dbReference type="PATRIC" id="fig|879567.3.peg.854"/>
<evidence type="ECO:0000259" key="1">
    <source>
        <dbReference type="Pfam" id="PF00899"/>
    </source>
</evidence>
<sequence length="209" mass="22931">MNRTEQGIALYLGEDRLRFLQVRTIGIAGVGGLGSNCAMHLVRSGFKRFVLIDFDRVDESNLNRQAYGIDQIGQLKVMALSKNMLAVNPDLDLDVRTLTLAPDNMESAFMDCDVVIEALDDPMFKKALVEAYLPTDKLVVTASGIGGTGNTDALVTRKVRENFYMIGDMQTECSMENPPLSPKVAIAAAKQADVVLNHYLEKFIVEGGK</sequence>
<gene>
    <name evidence="2" type="ordered locus">BN4_10828</name>
</gene>
<feature type="domain" description="THIF-type NAD/FAD binding fold" evidence="1">
    <location>
        <begin position="13"/>
        <end position="155"/>
    </location>
</feature>
<dbReference type="GO" id="GO:0008641">
    <property type="term" value="F:ubiquitin-like modifier activating enzyme activity"/>
    <property type="evidence" value="ECO:0007669"/>
    <property type="project" value="InterPro"/>
</dbReference>
<dbReference type="InterPro" id="IPR035985">
    <property type="entry name" value="Ubiquitin-activating_enz"/>
</dbReference>
<dbReference type="BioCyc" id="DPIE1322246:BN4_RS04245-MONOMER"/>
<reference evidence="3" key="2">
    <citation type="journal article" date="2013" name="Stand. Genomic Sci.">
        <title>Complete genome sequence of Desulfocapsa sulfexigens, a marine deltaproteobacterium specialized in disproportionating inorganic sulfur compounds.</title>
        <authorList>
            <person name="Finster K.W."/>
            <person name="Kjeldsen K.U."/>
            <person name="Kube M."/>
            <person name="Reinhardt R."/>
            <person name="Mussmann M."/>
            <person name="Amann R."/>
            <person name="Schreiber L."/>
        </authorList>
    </citation>
    <scope>NUCLEOTIDE SEQUENCE [LARGE SCALE GENOMIC DNA]</scope>
    <source>
        <strain evidence="3">DSM 10523 / SB164P1</strain>
    </source>
</reference>
<dbReference type="KEGG" id="dpi:BN4_10828"/>
<reference evidence="2 3" key="1">
    <citation type="journal article" date="2013" name="PLoS ONE">
        <title>The first genomic and proteomic characterization of a deep-sea sulfate reducer: insights into the piezophilic lifestyle of Desulfovibrio piezophilus.</title>
        <authorList>
            <person name="Pradel N."/>
            <person name="Ji B."/>
            <person name="Gimenez G."/>
            <person name="Talla E."/>
            <person name="Lenoble P."/>
            <person name="Garel M."/>
            <person name="Tamburini C."/>
            <person name="Fourquet P."/>
            <person name="Lebrun R."/>
            <person name="Bertin P."/>
            <person name="Denis Y."/>
            <person name="Pophillat M."/>
            <person name="Barbe V."/>
            <person name="Ollivier B."/>
            <person name="Dolla A."/>
        </authorList>
    </citation>
    <scope>NUCLEOTIDE SEQUENCE [LARGE SCALE GENOMIC DNA]</scope>
    <source>
        <strain evidence="3">DSM 10523 / SB164P1</strain>
    </source>
</reference>
<dbReference type="InterPro" id="IPR000594">
    <property type="entry name" value="ThiF_NAD_FAD-bd"/>
</dbReference>
<evidence type="ECO:0000313" key="2">
    <source>
        <dbReference type="EMBL" id="CCH48065.1"/>
    </source>
</evidence>
<dbReference type="Pfam" id="PF00899">
    <property type="entry name" value="ThiF"/>
    <property type="match status" value="1"/>
</dbReference>
<keyword evidence="3" id="KW-1185">Reference proteome</keyword>
<name>M1WLL4_PSEP2</name>
<dbReference type="GO" id="GO:0061503">
    <property type="term" value="F:tRNA threonylcarbamoyladenosine dehydratase"/>
    <property type="evidence" value="ECO:0007669"/>
    <property type="project" value="TreeGrafter"/>
</dbReference>
<dbReference type="NCBIfam" id="NF006395">
    <property type="entry name" value="PRK08644.1"/>
    <property type="match status" value="1"/>
</dbReference>
<proteinExistence type="predicted"/>
<dbReference type="PANTHER" id="PTHR43267">
    <property type="entry name" value="TRNA THREONYLCARBAMOYLADENOSINE DEHYDRATASE"/>
    <property type="match status" value="1"/>
</dbReference>
<dbReference type="OrthoDB" id="9804286at2"/>
<dbReference type="STRING" id="1322246.BN4_10828"/>
<dbReference type="Gene3D" id="3.40.50.720">
    <property type="entry name" value="NAD(P)-binding Rossmann-like Domain"/>
    <property type="match status" value="1"/>
</dbReference>